<feature type="compositionally biased region" description="Pro residues" evidence="1">
    <location>
        <begin position="111"/>
        <end position="122"/>
    </location>
</feature>
<dbReference type="InterPro" id="IPR039448">
    <property type="entry name" value="Beta_helix"/>
</dbReference>
<evidence type="ECO:0000259" key="3">
    <source>
        <dbReference type="Pfam" id="PF13229"/>
    </source>
</evidence>
<name>A0A939LNY1_9CELL</name>
<feature type="chain" id="PRO_5039548811" evidence="2">
    <location>
        <begin position="28"/>
        <end position="363"/>
    </location>
</feature>
<dbReference type="InterPro" id="IPR011050">
    <property type="entry name" value="Pectin_lyase_fold/virulence"/>
</dbReference>
<evidence type="ECO:0000256" key="2">
    <source>
        <dbReference type="SAM" id="SignalP"/>
    </source>
</evidence>
<protein>
    <submittedName>
        <fullName evidence="4">Right-handed parallel beta-helix repeat-containing protein</fullName>
    </submittedName>
</protein>
<evidence type="ECO:0000313" key="4">
    <source>
        <dbReference type="EMBL" id="MBO1751992.1"/>
    </source>
</evidence>
<proteinExistence type="predicted"/>
<dbReference type="SMART" id="SM00710">
    <property type="entry name" value="PbH1"/>
    <property type="match status" value="3"/>
</dbReference>
<organism evidence="4 5">
    <name type="scientific">Actinotalea soli</name>
    <dbReference type="NCBI Taxonomy" id="2819234"/>
    <lineage>
        <taxon>Bacteria</taxon>
        <taxon>Bacillati</taxon>
        <taxon>Actinomycetota</taxon>
        <taxon>Actinomycetes</taxon>
        <taxon>Micrococcales</taxon>
        <taxon>Cellulomonadaceae</taxon>
        <taxon>Actinotalea</taxon>
    </lineage>
</organism>
<evidence type="ECO:0000313" key="5">
    <source>
        <dbReference type="Proteomes" id="UP000664209"/>
    </source>
</evidence>
<dbReference type="EMBL" id="JAGEMK010000004">
    <property type="protein sequence ID" value="MBO1751992.1"/>
    <property type="molecule type" value="Genomic_DNA"/>
</dbReference>
<dbReference type="PROSITE" id="PS51257">
    <property type="entry name" value="PROKAR_LIPOPROTEIN"/>
    <property type="match status" value="1"/>
</dbReference>
<keyword evidence="2" id="KW-0732">Signal</keyword>
<dbReference type="Proteomes" id="UP000664209">
    <property type="component" value="Unassembled WGS sequence"/>
</dbReference>
<dbReference type="AlphaFoldDB" id="A0A939LNY1"/>
<sequence length="363" mass="36910">MPRAHTHLVRAAAVSAVVALSAAGCSAADPENDPWEQVDGGAVEALEPDPTTAPTSPSPAPSPTDEPELVEEPAPVDPTVEQPAVEPVSEADPEPREDDSPSRGGTRDPEPSAPEPTTPAPTTPGGGSPTTGPGVDAGLTDPGALRTVPASGLKDGEVLQNARITGDMVVTGKDVTLKNVQVDGEIILRGSGATVTDSKVGALSVSGAAGVTISRVEISGASGKDGIHVTSDTGRVTDLVIEDSRIHSPAVTANSHYDGIQVRGVDGLTLRGNSFELGPHKPQLNAAIFLQEANGGNTNVTIDDNYVDGGGFTLYLAGKNVAITNNTFGPNGRWGLVYPKSDTSSVAFRGNVWAESGSKASLG</sequence>
<dbReference type="Pfam" id="PF13229">
    <property type="entry name" value="Beta_helix"/>
    <property type="match status" value="1"/>
</dbReference>
<dbReference type="RefSeq" id="WP_208055686.1">
    <property type="nucleotide sequence ID" value="NZ_JAGEMK010000004.1"/>
</dbReference>
<feature type="signal peptide" evidence="2">
    <location>
        <begin position="1"/>
        <end position="27"/>
    </location>
</feature>
<feature type="compositionally biased region" description="Basic and acidic residues" evidence="1">
    <location>
        <begin position="98"/>
        <end position="110"/>
    </location>
</feature>
<comment type="caution">
    <text evidence="4">The sequence shown here is derived from an EMBL/GenBank/DDBJ whole genome shotgun (WGS) entry which is preliminary data.</text>
</comment>
<dbReference type="InterPro" id="IPR006626">
    <property type="entry name" value="PbH1"/>
</dbReference>
<dbReference type="SUPFAM" id="SSF51126">
    <property type="entry name" value="Pectin lyase-like"/>
    <property type="match status" value="1"/>
</dbReference>
<dbReference type="Gene3D" id="2.160.20.10">
    <property type="entry name" value="Single-stranded right-handed beta-helix, Pectin lyase-like"/>
    <property type="match status" value="1"/>
</dbReference>
<keyword evidence="5" id="KW-1185">Reference proteome</keyword>
<evidence type="ECO:0000256" key="1">
    <source>
        <dbReference type="SAM" id="MobiDB-lite"/>
    </source>
</evidence>
<gene>
    <name evidence="4" type="ORF">J4G33_09270</name>
</gene>
<accession>A0A939LNY1</accession>
<dbReference type="InterPro" id="IPR012334">
    <property type="entry name" value="Pectin_lyas_fold"/>
</dbReference>
<feature type="domain" description="Right handed beta helix" evidence="3">
    <location>
        <begin position="202"/>
        <end position="352"/>
    </location>
</feature>
<reference evidence="4" key="1">
    <citation type="submission" date="2021-03" db="EMBL/GenBank/DDBJ databases">
        <title>Actinotalea soli sp. nov., isolated from soil.</title>
        <authorList>
            <person name="Ping W."/>
            <person name="Zhang J."/>
        </authorList>
    </citation>
    <scope>NUCLEOTIDE SEQUENCE</scope>
    <source>
        <strain evidence="4">BY-33</strain>
    </source>
</reference>
<feature type="region of interest" description="Disordered" evidence="1">
    <location>
        <begin position="25"/>
        <end position="152"/>
    </location>
</feature>